<accession>A0A918GZE0</accession>
<sequence>MDIGSEVGDDVPPPAFEEVDDRARTVAVEQPLAVAGRRVTKCGGDMGRGGGGKRHEQQTLR</sequence>
<organism evidence="2 3">
    <name type="scientific">Streptomyces purpureus</name>
    <dbReference type="NCBI Taxonomy" id="1951"/>
    <lineage>
        <taxon>Bacteria</taxon>
        <taxon>Bacillati</taxon>
        <taxon>Actinomycetota</taxon>
        <taxon>Actinomycetes</taxon>
        <taxon>Kitasatosporales</taxon>
        <taxon>Streptomycetaceae</taxon>
        <taxon>Streptomyces</taxon>
    </lineage>
</organism>
<gene>
    <name evidence="2" type="ORF">GCM10014713_19250</name>
</gene>
<comment type="caution">
    <text evidence="2">The sequence shown here is derived from an EMBL/GenBank/DDBJ whole genome shotgun (WGS) entry which is preliminary data.</text>
</comment>
<dbReference type="AlphaFoldDB" id="A0A918GZE0"/>
<reference evidence="2" key="1">
    <citation type="journal article" date="2014" name="Int. J. Syst. Evol. Microbiol.">
        <title>Complete genome sequence of Corynebacterium casei LMG S-19264T (=DSM 44701T), isolated from a smear-ripened cheese.</title>
        <authorList>
            <consortium name="US DOE Joint Genome Institute (JGI-PGF)"/>
            <person name="Walter F."/>
            <person name="Albersmeier A."/>
            <person name="Kalinowski J."/>
            <person name="Ruckert C."/>
        </authorList>
    </citation>
    <scope>NUCLEOTIDE SEQUENCE</scope>
    <source>
        <strain evidence="2">JCM 3172</strain>
    </source>
</reference>
<protein>
    <submittedName>
        <fullName evidence="2">Uncharacterized protein</fullName>
    </submittedName>
</protein>
<name>A0A918GZE0_9ACTN</name>
<evidence type="ECO:0000256" key="1">
    <source>
        <dbReference type="SAM" id="MobiDB-lite"/>
    </source>
</evidence>
<evidence type="ECO:0000313" key="2">
    <source>
        <dbReference type="EMBL" id="GGT26298.1"/>
    </source>
</evidence>
<reference evidence="2" key="2">
    <citation type="submission" date="2020-09" db="EMBL/GenBank/DDBJ databases">
        <authorList>
            <person name="Sun Q."/>
            <person name="Ohkuma M."/>
        </authorList>
    </citation>
    <scope>NUCLEOTIDE SEQUENCE</scope>
    <source>
        <strain evidence="2">JCM 3172</strain>
    </source>
</reference>
<proteinExistence type="predicted"/>
<evidence type="ECO:0000313" key="3">
    <source>
        <dbReference type="Proteomes" id="UP000619486"/>
    </source>
</evidence>
<dbReference type="EMBL" id="BMQQ01000005">
    <property type="protein sequence ID" value="GGT26298.1"/>
    <property type="molecule type" value="Genomic_DNA"/>
</dbReference>
<keyword evidence="3" id="KW-1185">Reference proteome</keyword>
<dbReference type="Proteomes" id="UP000619486">
    <property type="component" value="Unassembled WGS sequence"/>
</dbReference>
<feature type="region of interest" description="Disordered" evidence="1">
    <location>
        <begin position="39"/>
        <end position="61"/>
    </location>
</feature>